<keyword evidence="1" id="KW-0597">Phosphoprotein</keyword>
<dbReference type="Pfam" id="PF25601">
    <property type="entry name" value="AAA_lid_14"/>
    <property type="match status" value="1"/>
</dbReference>
<dbReference type="GO" id="GO:0043565">
    <property type="term" value="F:sequence-specific DNA binding"/>
    <property type="evidence" value="ECO:0007669"/>
    <property type="project" value="InterPro"/>
</dbReference>
<keyword evidence="4" id="KW-0805">Transcription regulation</keyword>
<reference evidence="10" key="1">
    <citation type="submission" date="2018-05" db="EMBL/GenBank/DDBJ databases">
        <authorList>
            <person name="Lanie J.A."/>
            <person name="Ng W.-L."/>
            <person name="Kazmierczak K.M."/>
            <person name="Andrzejewski T.M."/>
            <person name="Davidsen T.M."/>
            <person name="Wayne K.J."/>
            <person name="Tettelin H."/>
            <person name="Glass J.I."/>
            <person name="Rusch D."/>
            <person name="Podicherti R."/>
            <person name="Tsui H.-C.T."/>
            <person name="Winkler M.E."/>
        </authorList>
    </citation>
    <scope>NUCLEOTIDE SEQUENCE</scope>
</reference>
<dbReference type="InterPro" id="IPR025943">
    <property type="entry name" value="Sigma_54_int_dom_ATP-bd_2"/>
</dbReference>
<keyword evidence="2" id="KW-0547">Nucleotide-binding</keyword>
<proteinExistence type="predicted"/>
<dbReference type="InterPro" id="IPR009057">
    <property type="entry name" value="Homeodomain-like_sf"/>
</dbReference>
<keyword evidence="5" id="KW-0238">DNA-binding</keyword>
<dbReference type="AlphaFoldDB" id="A0A381P2V5"/>
<keyword evidence="6" id="KW-0804">Transcription</keyword>
<evidence type="ECO:0000256" key="6">
    <source>
        <dbReference type="ARBA" id="ARBA00023163"/>
    </source>
</evidence>
<keyword evidence="3" id="KW-0067">ATP-binding</keyword>
<evidence type="ECO:0000256" key="5">
    <source>
        <dbReference type="ARBA" id="ARBA00023125"/>
    </source>
</evidence>
<feature type="coiled-coil region" evidence="7">
    <location>
        <begin position="469"/>
        <end position="496"/>
    </location>
</feature>
<dbReference type="Pfam" id="PF02954">
    <property type="entry name" value="HTH_8"/>
    <property type="match status" value="1"/>
</dbReference>
<evidence type="ECO:0000256" key="3">
    <source>
        <dbReference type="ARBA" id="ARBA00022840"/>
    </source>
</evidence>
<dbReference type="InterPro" id="IPR001789">
    <property type="entry name" value="Sig_transdc_resp-reg_receiver"/>
</dbReference>
<dbReference type="PANTHER" id="PTHR32071">
    <property type="entry name" value="TRANSCRIPTIONAL REGULATORY PROTEIN"/>
    <property type="match status" value="1"/>
</dbReference>
<dbReference type="GO" id="GO:0006355">
    <property type="term" value="P:regulation of DNA-templated transcription"/>
    <property type="evidence" value="ECO:0007669"/>
    <property type="project" value="InterPro"/>
</dbReference>
<dbReference type="Pfam" id="PF00072">
    <property type="entry name" value="Response_reg"/>
    <property type="match status" value="1"/>
</dbReference>
<accession>A0A381P2V5</accession>
<dbReference type="PROSITE" id="PS50045">
    <property type="entry name" value="SIGMA54_INTERACT_4"/>
    <property type="match status" value="1"/>
</dbReference>
<feature type="domain" description="Response regulatory" evidence="9">
    <location>
        <begin position="5"/>
        <end position="119"/>
    </location>
</feature>
<evidence type="ECO:0000259" key="8">
    <source>
        <dbReference type="PROSITE" id="PS50045"/>
    </source>
</evidence>
<name>A0A381P2V5_9ZZZZ</name>
<sequence>MVNQPVLIVDDEVEMRIAMSETLKHCGYPVEISHNAIDALKKFKQNEYSLVITDMTMPKRSGLELLKDIKSISPAKPVIMATAYGTVETAVEAMKHGAFDYIRKPINFDSFQFIVQQALNYKGTAGNSAPVAENKSSKSKPVNLSKEIITQNQVMLSLLDVARNVAKSKSTMMIQSESGTGKELLANYIHENSDRVKRPFVAINCAALPETLLESELFGHAKGAFTGAVQDYRGKFEQAHTGTILLDEISEMALPLQAKLLRVLQEYQIDKVGGKEPIPVDVRVIATTNQNLIEMVDKGKFREDLYFRLNVIPLALPPLRDRMDDVPVLVTYFIKKHSKINNRDCPAVSRETLNILTNYHWRGNVRELENVMERALLLCNGEEIQPNHLLMSSQLGEATINEDLAAIETQTSNTPADKSADDTATYTETQISTENEGLGIEVGMSMKEAEKRFIFKTLNETKGNRTHAAKTLGISIRTLRNKLNEYRAEGEDFELEPED</sequence>
<evidence type="ECO:0000256" key="7">
    <source>
        <dbReference type="SAM" id="Coils"/>
    </source>
</evidence>
<dbReference type="FunFam" id="3.40.50.300:FF:000006">
    <property type="entry name" value="DNA-binding transcriptional regulator NtrC"/>
    <property type="match status" value="1"/>
</dbReference>
<evidence type="ECO:0000256" key="2">
    <source>
        <dbReference type="ARBA" id="ARBA00022741"/>
    </source>
</evidence>
<evidence type="ECO:0000256" key="1">
    <source>
        <dbReference type="ARBA" id="ARBA00022553"/>
    </source>
</evidence>
<dbReference type="PROSITE" id="PS50110">
    <property type="entry name" value="RESPONSE_REGULATORY"/>
    <property type="match status" value="1"/>
</dbReference>
<gene>
    <name evidence="10" type="ORF">METZ01_LOCUS14129</name>
</gene>
<organism evidence="10">
    <name type="scientific">marine metagenome</name>
    <dbReference type="NCBI Taxonomy" id="408172"/>
    <lineage>
        <taxon>unclassified sequences</taxon>
        <taxon>metagenomes</taxon>
        <taxon>ecological metagenomes</taxon>
    </lineage>
</organism>
<dbReference type="SMART" id="SM00382">
    <property type="entry name" value="AAA"/>
    <property type="match status" value="1"/>
</dbReference>
<keyword evidence="7" id="KW-0175">Coiled coil</keyword>
<dbReference type="CDD" id="cd00009">
    <property type="entry name" value="AAA"/>
    <property type="match status" value="1"/>
</dbReference>
<dbReference type="Gene3D" id="1.10.10.60">
    <property type="entry name" value="Homeodomain-like"/>
    <property type="match status" value="1"/>
</dbReference>
<dbReference type="FunFam" id="3.40.50.2300:FF:000018">
    <property type="entry name" value="DNA-binding transcriptional regulator NtrC"/>
    <property type="match status" value="1"/>
</dbReference>
<dbReference type="Pfam" id="PF00158">
    <property type="entry name" value="Sigma54_activat"/>
    <property type="match status" value="1"/>
</dbReference>
<dbReference type="InterPro" id="IPR058031">
    <property type="entry name" value="AAA_lid_NorR"/>
</dbReference>
<dbReference type="SUPFAM" id="SSF52172">
    <property type="entry name" value="CheY-like"/>
    <property type="match status" value="1"/>
</dbReference>
<dbReference type="Gene3D" id="1.10.8.60">
    <property type="match status" value="1"/>
</dbReference>
<dbReference type="SUPFAM" id="SSF52540">
    <property type="entry name" value="P-loop containing nucleoside triphosphate hydrolases"/>
    <property type="match status" value="1"/>
</dbReference>
<dbReference type="EMBL" id="UINC01000792">
    <property type="protein sequence ID" value="SUZ61275.1"/>
    <property type="molecule type" value="Genomic_DNA"/>
</dbReference>
<dbReference type="InterPro" id="IPR002197">
    <property type="entry name" value="HTH_Fis"/>
</dbReference>
<evidence type="ECO:0000313" key="10">
    <source>
        <dbReference type="EMBL" id="SUZ61275.1"/>
    </source>
</evidence>
<dbReference type="PANTHER" id="PTHR32071:SF21">
    <property type="entry name" value="TRANSCRIPTIONAL REGULATORY PROTEIN FLGR"/>
    <property type="match status" value="1"/>
</dbReference>
<protein>
    <recommendedName>
        <fullName evidence="11">Sigma-54-dependent Fis family transcriptional regulator</fullName>
    </recommendedName>
</protein>
<dbReference type="GO" id="GO:0005524">
    <property type="term" value="F:ATP binding"/>
    <property type="evidence" value="ECO:0007669"/>
    <property type="project" value="UniProtKB-KW"/>
</dbReference>
<dbReference type="InterPro" id="IPR003593">
    <property type="entry name" value="AAA+_ATPase"/>
</dbReference>
<evidence type="ECO:0008006" key="11">
    <source>
        <dbReference type="Google" id="ProtNLM"/>
    </source>
</evidence>
<dbReference type="SMART" id="SM00448">
    <property type="entry name" value="REC"/>
    <property type="match status" value="1"/>
</dbReference>
<dbReference type="InterPro" id="IPR002078">
    <property type="entry name" value="Sigma_54_int"/>
</dbReference>
<dbReference type="PRINTS" id="PR01590">
    <property type="entry name" value="HTHFIS"/>
</dbReference>
<evidence type="ECO:0000259" key="9">
    <source>
        <dbReference type="PROSITE" id="PS50110"/>
    </source>
</evidence>
<dbReference type="GO" id="GO:0000160">
    <property type="term" value="P:phosphorelay signal transduction system"/>
    <property type="evidence" value="ECO:0007669"/>
    <property type="project" value="InterPro"/>
</dbReference>
<dbReference type="Gene3D" id="3.40.50.300">
    <property type="entry name" value="P-loop containing nucleotide triphosphate hydrolases"/>
    <property type="match status" value="1"/>
</dbReference>
<dbReference type="SUPFAM" id="SSF46689">
    <property type="entry name" value="Homeodomain-like"/>
    <property type="match status" value="1"/>
</dbReference>
<dbReference type="Gene3D" id="3.40.50.2300">
    <property type="match status" value="1"/>
</dbReference>
<dbReference type="InterPro" id="IPR027417">
    <property type="entry name" value="P-loop_NTPase"/>
</dbReference>
<dbReference type="PROSITE" id="PS00676">
    <property type="entry name" value="SIGMA54_INTERACT_2"/>
    <property type="match status" value="1"/>
</dbReference>
<feature type="domain" description="Sigma-54 factor interaction" evidence="8">
    <location>
        <begin position="148"/>
        <end position="377"/>
    </location>
</feature>
<dbReference type="InterPro" id="IPR011006">
    <property type="entry name" value="CheY-like_superfamily"/>
</dbReference>
<evidence type="ECO:0000256" key="4">
    <source>
        <dbReference type="ARBA" id="ARBA00023015"/>
    </source>
</evidence>